<dbReference type="Pfam" id="PF14588">
    <property type="entry name" value="YjgF_endoribonc"/>
    <property type="match status" value="1"/>
</dbReference>
<evidence type="ECO:0000259" key="1">
    <source>
        <dbReference type="Pfam" id="PF14588"/>
    </source>
</evidence>
<dbReference type="CDD" id="cd02199">
    <property type="entry name" value="YjgF_YER057c_UK114_like_1"/>
    <property type="match status" value="1"/>
</dbReference>
<dbReference type="EMBL" id="PDDY01000004">
    <property type="protein sequence ID" value="PEH37581.1"/>
    <property type="molecule type" value="Genomic_DNA"/>
</dbReference>
<reference evidence="3" key="1">
    <citation type="submission" date="2017-09" db="EMBL/GenBank/DDBJ databases">
        <title>FDA dAtabase for Regulatory Grade micrObial Sequences (FDA-ARGOS): Supporting development and validation of Infectious Disease Dx tests.</title>
        <authorList>
            <person name="Minogue T."/>
            <person name="Wolcott M."/>
            <person name="Wasieloski L."/>
            <person name="Aguilar W."/>
            <person name="Moore D."/>
            <person name="Tallon L."/>
            <person name="Sadzewicz L."/>
            <person name="Ott S."/>
            <person name="Zhao X."/>
            <person name="Nagaraj S."/>
            <person name="Vavikolanu K."/>
            <person name="Aluvathingal J."/>
            <person name="Nadendla S."/>
            <person name="Sichtig H."/>
        </authorList>
    </citation>
    <scope>NUCLEOTIDE SEQUENCE [LARGE SCALE GENOMIC DNA]</scope>
    <source>
        <strain evidence="3">FDAARGOS_390</strain>
    </source>
</reference>
<comment type="caution">
    <text evidence="2">The sequence shown here is derived from an EMBL/GenBank/DDBJ whole genome shotgun (WGS) entry which is preliminary data.</text>
</comment>
<protein>
    <recommendedName>
        <fullName evidence="1">Endoribonuclease L-PSP/chorismate mutase-like domain-containing protein</fullName>
    </recommendedName>
</protein>
<dbReference type="PANTHER" id="PTHR43760:SF1">
    <property type="entry name" value="ENDORIBONUCLEASE L-PSP_CHORISMATE MUTASE-LIKE DOMAIN-CONTAINING PROTEIN"/>
    <property type="match status" value="1"/>
</dbReference>
<dbReference type="SUPFAM" id="SSF55298">
    <property type="entry name" value="YjgF-like"/>
    <property type="match status" value="1"/>
</dbReference>
<dbReference type="RefSeq" id="WP_098153822.1">
    <property type="nucleotide sequence ID" value="NZ_CADEVR010000004.1"/>
</dbReference>
<dbReference type="AlphaFoldDB" id="A0A2A7S1Y3"/>
<dbReference type="InterPro" id="IPR013813">
    <property type="entry name" value="Endoribo_LPSP/chorism_mut-like"/>
</dbReference>
<sequence>MTQSVLQRLATLGIELPAPIRPLGAYRSVSLVGDLAHVSGLGPFEQGKPVVGQVGSEISPERARQAARLTMEMILACLHEACGLDRVLRCVRLTVYVRAEASFTAHPLVADGASDLLRELFGEDALPARSALGVHTLPMGIPVEIDSIFELTPADEVR</sequence>
<proteinExistence type="predicted"/>
<evidence type="ECO:0000313" key="3">
    <source>
        <dbReference type="Proteomes" id="UP000220629"/>
    </source>
</evidence>
<accession>A0A2A7S1Y3</accession>
<dbReference type="Gene3D" id="3.30.1330.40">
    <property type="entry name" value="RutC-like"/>
    <property type="match status" value="1"/>
</dbReference>
<dbReference type="InterPro" id="IPR035959">
    <property type="entry name" value="RutC-like_sf"/>
</dbReference>
<dbReference type="PANTHER" id="PTHR43760">
    <property type="entry name" value="ENDORIBONUCLEASE-RELATED"/>
    <property type="match status" value="1"/>
</dbReference>
<feature type="domain" description="Endoribonuclease L-PSP/chorismate mutase-like" evidence="1">
    <location>
        <begin position="8"/>
        <end position="130"/>
    </location>
</feature>
<organism evidence="2 3">
    <name type="scientific">Burkholderia gladioli</name>
    <name type="common">Pseudomonas marginata</name>
    <name type="synonym">Phytomonas marginata</name>
    <dbReference type="NCBI Taxonomy" id="28095"/>
    <lineage>
        <taxon>Bacteria</taxon>
        <taxon>Pseudomonadati</taxon>
        <taxon>Pseudomonadota</taxon>
        <taxon>Betaproteobacteria</taxon>
        <taxon>Burkholderiales</taxon>
        <taxon>Burkholderiaceae</taxon>
        <taxon>Burkholderia</taxon>
    </lineage>
</organism>
<name>A0A2A7S1Y3_BURGA</name>
<gene>
    <name evidence="2" type="ORF">CRM94_24000</name>
</gene>
<dbReference type="Proteomes" id="UP000220629">
    <property type="component" value="Unassembled WGS sequence"/>
</dbReference>
<evidence type="ECO:0000313" key="2">
    <source>
        <dbReference type="EMBL" id="PEH37581.1"/>
    </source>
</evidence>